<accession>A0A1I3MWG4</accession>
<protein>
    <recommendedName>
        <fullName evidence="1">DUF6759 domain-containing protein</fullName>
    </recommendedName>
</protein>
<evidence type="ECO:0000313" key="3">
    <source>
        <dbReference type="Proteomes" id="UP000242560"/>
    </source>
</evidence>
<keyword evidence="3" id="KW-1185">Reference proteome</keyword>
<dbReference type="PROSITE" id="PS51257">
    <property type="entry name" value="PROKAR_LIPOPROTEIN"/>
    <property type="match status" value="1"/>
</dbReference>
<sequence>MKSIFSGFLLLFFLSCEVLPPGSVYRSPAGQAPTNASAPKNEGSEFDQLMAKDQIDKRKVTAEVLTYLLNDPDPTEKQTGAVIENRSNCNIIIRLVGINSTKIYNLPVPRQSKNQFVIDKGNYTLKSDICGANYYSQKDITEPLILKLSNN</sequence>
<name>A0A1I3MWG4_9FLAO</name>
<dbReference type="AlphaFoldDB" id="A0A1I3MWG4"/>
<dbReference type="Pfam" id="PF20545">
    <property type="entry name" value="DUF6759"/>
    <property type="match status" value="1"/>
</dbReference>
<dbReference type="EMBL" id="FORQ01000003">
    <property type="protein sequence ID" value="SFJ01289.1"/>
    <property type="molecule type" value="Genomic_DNA"/>
</dbReference>
<evidence type="ECO:0000259" key="1">
    <source>
        <dbReference type="Pfam" id="PF20545"/>
    </source>
</evidence>
<feature type="domain" description="DUF6759" evidence="1">
    <location>
        <begin position="55"/>
        <end position="151"/>
    </location>
</feature>
<dbReference type="Proteomes" id="UP000242560">
    <property type="component" value="Unassembled WGS sequence"/>
</dbReference>
<reference evidence="3" key="1">
    <citation type="submission" date="2016-10" db="EMBL/GenBank/DDBJ databases">
        <authorList>
            <person name="Varghese N."/>
            <person name="Submissions S."/>
        </authorList>
    </citation>
    <scope>NUCLEOTIDE SEQUENCE [LARGE SCALE GENOMIC DNA]</scope>
    <source>
        <strain evidence="3">DSM 22251</strain>
    </source>
</reference>
<evidence type="ECO:0000313" key="2">
    <source>
        <dbReference type="EMBL" id="SFJ01289.1"/>
    </source>
</evidence>
<dbReference type="RefSeq" id="WP_089820042.1">
    <property type="nucleotide sequence ID" value="NZ_FORQ01000003.1"/>
</dbReference>
<dbReference type="InterPro" id="IPR046647">
    <property type="entry name" value="DUF6759"/>
</dbReference>
<gene>
    <name evidence="2" type="ORF">SAMN05421638_1833</name>
</gene>
<organism evidence="2 3">
    <name type="scientific">Kaistella treverensis</name>
    <dbReference type="NCBI Taxonomy" id="631455"/>
    <lineage>
        <taxon>Bacteria</taxon>
        <taxon>Pseudomonadati</taxon>
        <taxon>Bacteroidota</taxon>
        <taxon>Flavobacteriia</taxon>
        <taxon>Flavobacteriales</taxon>
        <taxon>Weeksellaceae</taxon>
        <taxon>Chryseobacterium group</taxon>
        <taxon>Kaistella</taxon>
    </lineage>
</organism>
<proteinExistence type="predicted"/>